<comment type="caution">
    <text evidence="1">The sequence shown here is derived from an EMBL/GenBank/DDBJ whole genome shotgun (WGS) entry which is preliminary data.</text>
</comment>
<protein>
    <submittedName>
        <fullName evidence="1">Uncharacterized protein</fullName>
    </submittedName>
</protein>
<sequence>MGSVQSPSPLAPSSLLNDRVRGATTLHLPRRPLPGRCGVIAMWGEAIANCKMDIANWQSQVG</sequence>
<dbReference type="EMBL" id="AMCW01000134">
    <property type="protein sequence ID" value="EKK00061.1"/>
    <property type="molecule type" value="Genomic_DNA"/>
</dbReference>
<reference evidence="1 2" key="1">
    <citation type="journal article" date="2013" name="Mar. Genomics">
        <title>Expression of sulfatases in Rhodopirellula baltica and the diversity of sulfatases in the genus Rhodopirellula.</title>
        <authorList>
            <person name="Wegner C.E."/>
            <person name="Richter-Heitmann T."/>
            <person name="Klindworth A."/>
            <person name="Klockow C."/>
            <person name="Richter M."/>
            <person name="Achstetter T."/>
            <person name="Glockner F.O."/>
            <person name="Harder J."/>
        </authorList>
    </citation>
    <scope>NUCLEOTIDE SEQUENCE [LARGE SCALE GENOMIC DNA]</scope>
    <source>
        <strain evidence="1 2">SH28</strain>
    </source>
</reference>
<dbReference type="Proteomes" id="UP000007993">
    <property type="component" value="Unassembled WGS sequence"/>
</dbReference>
<accession>K5E2P8</accession>
<gene>
    <name evidence="1" type="ORF">RBSH_04583</name>
</gene>
<organism evidence="1 2">
    <name type="scientific">Rhodopirellula baltica SH28</name>
    <dbReference type="NCBI Taxonomy" id="993517"/>
    <lineage>
        <taxon>Bacteria</taxon>
        <taxon>Pseudomonadati</taxon>
        <taxon>Planctomycetota</taxon>
        <taxon>Planctomycetia</taxon>
        <taxon>Pirellulales</taxon>
        <taxon>Pirellulaceae</taxon>
        <taxon>Rhodopirellula</taxon>
    </lineage>
</organism>
<dbReference type="AlphaFoldDB" id="K5E2P8"/>
<proteinExistence type="predicted"/>
<evidence type="ECO:0000313" key="1">
    <source>
        <dbReference type="EMBL" id="EKK00061.1"/>
    </source>
</evidence>
<evidence type="ECO:0000313" key="2">
    <source>
        <dbReference type="Proteomes" id="UP000007993"/>
    </source>
</evidence>
<name>K5E2P8_RHOBT</name>